<sequence>MSAWLRALVDDGAWALGLHHSFRGDWNAAAFCWWSDAVASAEIIPPARLTSGNLPPALAKYYRLVDSVSWMPFGCAGGLYGRAGHDPLTSFHEMYHGCRAGLDPEATYVFGSAAGGDKLIYTEDGRGGWMSVESGRIRFLGTIEETIDWVYGELLANRSPDLDYGWLMAGS</sequence>
<keyword evidence="2" id="KW-1185">Reference proteome</keyword>
<dbReference type="AlphaFoldDB" id="L0D707"/>
<evidence type="ECO:0000313" key="1">
    <source>
        <dbReference type="EMBL" id="AGA25022.1"/>
    </source>
</evidence>
<evidence type="ECO:0008006" key="3">
    <source>
        <dbReference type="Google" id="ProtNLM"/>
    </source>
</evidence>
<dbReference type="eggNOG" id="ENOG502ZGSJ">
    <property type="taxonomic scope" value="Bacteria"/>
</dbReference>
<dbReference type="HOGENOM" id="CLU_1561840_0_0_0"/>
<dbReference type="KEGG" id="saci:Sinac_0601"/>
<dbReference type="OrthoDB" id="288733at2"/>
<name>L0D707_SINAD</name>
<protein>
    <recommendedName>
        <fullName evidence="3">SMI1/KNR4 family protein</fullName>
    </recommendedName>
</protein>
<proteinExistence type="predicted"/>
<dbReference type="RefSeq" id="WP_015244207.1">
    <property type="nucleotide sequence ID" value="NC_019892.1"/>
</dbReference>
<evidence type="ECO:0000313" key="2">
    <source>
        <dbReference type="Proteomes" id="UP000010798"/>
    </source>
</evidence>
<dbReference type="Proteomes" id="UP000010798">
    <property type="component" value="Chromosome"/>
</dbReference>
<organism evidence="1 2">
    <name type="scientific">Singulisphaera acidiphila (strain ATCC BAA-1392 / DSM 18658 / VKM B-2454 / MOB10)</name>
    <dbReference type="NCBI Taxonomy" id="886293"/>
    <lineage>
        <taxon>Bacteria</taxon>
        <taxon>Pseudomonadati</taxon>
        <taxon>Planctomycetota</taxon>
        <taxon>Planctomycetia</taxon>
        <taxon>Isosphaerales</taxon>
        <taxon>Isosphaeraceae</taxon>
        <taxon>Singulisphaera</taxon>
    </lineage>
</organism>
<dbReference type="EMBL" id="CP003364">
    <property type="protein sequence ID" value="AGA25022.1"/>
    <property type="molecule type" value="Genomic_DNA"/>
</dbReference>
<accession>L0D707</accession>
<gene>
    <name evidence="1" type="ordered locus">Sinac_0601</name>
</gene>
<reference evidence="1 2" key="1">
    <citation type="submission" date="2012-02" db="EMBL/GenBank/DDBJ databases">
        <title>Complete sequence of chromosome of Singulisphaera acidiphila DSM 18658.</title>
        <authorList>
            <consortium name="US DOE Joint Genome Institute (JGI-PGF)"/>
            <person name="Lucas S."/>
            <person name="Copeland A."/>
            <person name="Lapidus A."/>
            <person name="Glavina del Rio T."/>
            <person name="Dalin E."/>
            <person name="Tice H."/>
            <person name="Bruce D."/>
            <person name="Goodwin L."/>
            <person name="Pitluck S."/>
            <person name="Peters L."/>
            <person name="Ovchinnikova G."/>
            <person name="Chertkov O."/>
            <person name="Kyrpides N."/>
            <person name="Mavromatis K."/>
            <person name="Ivanova N."/>
            <person name="Brettin T."/>
            <person name="Detter J.C."/>
            <person name="Han C."/>
            <person name="Larimer F."/>
            <person name="Land M."/>
            <person name="Hauser L."/>
            <person name="Markowitz V."/>
            <person name="Cheng J.-F."/>
            <person name="Hugenholtz P."/>
            <person name="Woyke T."/>
            <person name="Wu D."/>
            <person name="Tindall B."/>
            <person name="Pomrenke H."/>
            <person name="Brambilla E."/>
            <person name="Klenk H.-P."/>
            <person name="Eisen J.A."/>
        </authorList>
    </citation>
    <scope>NUCLEOTIDE SEQUENCE [LARGE SCALE GENOMIC DNA]</scope>
    <source>
        <strain evidence="2">ATCC BAA-1392 / DSM 18658 / VKM B-2454 / MOB10</strain>
    </source>
</reference>